<keyword evidence="2" id="KW-1185">Reference proteome</keyword>
<protein>
    <submittedName>
        <fullName evidence="1">Uncharacterized protein</fullName>
    </submittedName>
</protein>
<dbReference type="Proteomes" id="UP000675880">
    <property type="component" value="Unassembled WGS sequence"/>
</dbReference>
<gene>
    <name evidence="1" type="ORF">NSPZN2_11542</name>
</gene>
<proteinExistence type="predicted"/>
<evidence type="ECO:0000313" key="2">
    <source>
        <dbReference type="Proteomes" id="UP000675880"/>
    </source>
</evidence>
<reference evidence="1 2" key="1">
    <citation type="submission" date="2021-02" db="EMBL/GenBank/DDBJ databases">
        <authorList>
            <person name="Han P."/>
        </authorList>
    </citation>
    <scope>NUCLEOTIDE SEQUENCE [LARGE SCALE GENOMIC DNA]</scope>
    <source>
        <strain evidence="1">Candidatus Nitrospira sp. ZN2</strain>
    </source>
</reference>
<organism evidence="1 2">
    <name type="scientific">Nitrospira defluvii</name>
    <dbReference type="NCBI Taxonomy" id="330214"/>
    <lineage>
        <taxon>Bacteria</taxon>
        <taxon>Pseudomonadati</taxon>
        <taxon>Nitrospirota</taxon>
        <taxon>Nitrospiria</taxon>
        <taxon>Nitrospirales</taxon>
        <taxon>Nitrospiraceae</taxon>
        <taxon>Nitrospira</taxon>
    </lineage>
</organism>
<dbReference type="EMBL" id="CAJNBJ010000001">
    <property type="protein sequence ID" value="CAE6717817.1"/>
    <property type="molecule type" value="Genomic_DNA"/>
</dbReference>
<name>A0ABM8QVK7_9BACT</name>
<comment type="caution">
    <text evidence="1">The sequence shown here is derived from an EMBL/GenBank/DDBJ whole genome shotgun (WGS) entry which is preliminary data.</text>
</comment>
<sequence>MAPLMRRPHTPTSARPRTSLTGLLGQVYQDSMRELGALVCLIVLLSGSPLGAEDLPLTRNVPIPDFQNRTENAKPYNFDAPPEGMFRRIVLAEGFDEELGFQRTHEIVPVAPTEQFTAGSKPIFIVFELHQHYQSFQVFGRCYPEPEAGAAGQPVVAEDAMYIALEDQTGYLTLLPAEGSWKPGRYKVEIHAGEQINDMSLMGTMRFTVSAPPDRPVPSKPQ</sequence>
<accession>A0ABM8QVK7</accession>
<evidence type="ECO:0000313" key="1">
    <source>
        <dbReference type="EMBL" id="CAE6717817.1"/>
    </source>
</evidence>